<dbReference type="GO" id="GO:0015288">
    <property type="term" value="F:porin activity"/>
    <property type="evidence" value="ECO:0007669"/>
    <property type="project" value="TreeGrafter"/>
</dbReference>
<feature type="signal peptide" evidence="4">
    <location>
        <begin position="1"/>
        <end position="29"/>
    </location>
</feature>
<name>A0A512NJJ9_9HYPH</name>
<dbReference type="Pfam" id="PF03573">
    <property type="entry name" value="OprD"/>
    <property type="match status" value="1"/>
</dbReference>
<evidence type="ECO:0000256" key="3">
    <source>
        <dbReference type="ARBA" id="ARBA00022729"/>
    </source>
</evidence>
<evidence type="ECO:0000256" key="4">
    <source>
        <dbReference type="SAM" id="SignalP"/>
    </source>
</evidence>
<evidence type="ECO:0000256" key="1">
    <source>
        <dbReference type="ARBA" id="ARBA00009075"/>
    </source>
</evidence>
<dbReference type="EMBL" id="BKAJ01000119">
    <property type="protein sequence ID" value="GEP59124.1"/>
    <property type="molecule type" value="Genomic_DNA"/>
</dbReference>
<dbReference type="PANTHER" id="PTHR34596:SF2">
    <property type="entry name" value="CHITOPORIN"/>
    <property type="match status" value="1"/>
</dbReference>
<evidence type="ECO:0000313" key="6">
    <source>
        <dbReference type="Proteomes" id="UP000321058"/>
    </source>
</evidence>
<dbReference type="OrthoDB" id="784582at2"/>
<evidence type="ECO:0000256" key="2">
    <source>
        <dbReference type="ARBA" id="ARBA00022448"/>
    </source>
</evidence>
<proteinExistence type="inferred from homology"/>
<dbReference type="RefSeq" id="WP_147154483.1">
    <property type="nucleotide sequence ID" value="NZ_BKAJ01000119.1"/>
</dbReference>
<dbReference type="AlphaFoldDB" id="A0A512NJJ9"/>
<sequence>MGWEFLRVAAARLAASFVLIGFALSAAHADTLRDELQRFLHDDAEALVHIRSYFLDRTNPTPPNNAAWAGGGWIGLKTGWFYDTFQMGAVGYTTQPLWAPPTTDGTNLLAPGQYGFFTLGQAYASLRAKGQTFTGYRQFLDELEVNPNDDRMIPNTFEAYALSGNLGPDHDPVRYFAGYVAAMKFKGVPYFINMAARAGAPADVTAGMWLTSLKYGEIDTFRLRSSVYYVPDILTSNYNDFSVGLSITEAFRARFSGQFMVQGSNGLNLLTGRPFGTFAAGSKMELMWGPATLWGVFTQTGSAYQYQTPYGQWIGYTKQITKDFDRAGERAWQVGLILDFAAIDLPGLTFMGSATLGANAINPANGAPLSRINEYDFDLIYQVASKDAPDWLKPLNLRARAAFVDQFETNYMTAITEYRLILNYELTWKGTRK</sequence>
<evidence type="ECO:0008006" key="7">
    <source>
        <dbReference type="Google" id="ProtNLM"/>
    </source>
</evidence>
<comment type="caution">
    <text evidence="5">The sequence shown here is derived from an EMBL/GenBank/DDBJ whole genome shotgun (WGS) entry which is preliminary data.</text>
</comment>
<feature type="chain" id="PRO_5022179622" description="Porin" evidence="4">
    <location>
        <begin position="30"/>
        <end position="433"/>
    </location>
</feature>
<comment type="similarity">
    <text evidence="1">Belongs to the outer membrane porin (Opr) (TC 1.B.25) family.</text>
</comment>
<dbReference type="Gene3D" id="2.40.160.10">
    <property type="entry name" value="Porin"/>
    <property type="match status" value="1"/>
</dbReference>
<protein>
    <recommendedName>
        <fullName evidence="7">Porin</fullName>
    </recommendedName>
</protein>
<accession>A0A512NJJ9</accession>
<reference evidence="5 6" key="1">
    <citation type="submission" date="2019-07" db="EMBL/GenBank/DDBJ databases">
        <title>Whole genome shotgun sequence of Reyranella soli NBRC 108950.</title>
        <authorList>
            <person name="Hosoyama A."/>
            <person name="Uohara A."/>
            <person name="Ohji S."/>
            <person name="Ichikawa N."/>
        </authorList>
    </citation>
    <scope>NUCLEOTIDE SEQUENCE [LARGE SCALE GENOMIC DNA]</scope>
    <source>
        <strain evidence="5 6">NBRC 108950</strain>
    </source>
</reference>
<dbReference type="InterPro" id="IPR005318">
    <property type="entry name" value="OM_porin_bac"/>
</dbReference>
<keyword evidence="6" id="KW-1185">Reference proteome</keyword>
<gene>
    <name evidence="5" type="ORF">RSO01_62900</name>
</gene>
<keyword evidence="2" id="KW-0813">Transport</keyword>
<dbReference type="Proteomes" id="UP000321058">
    <property type="component" value="Unassembled WGS sequence"/>
</dbReference>
<dbReference type="GO" id="GO:0016020">
    <property type="term" value="C:membrane"/>
    <property type="evidence" value="ECO:0007669"/>
    <property type="project" value="InterPro"/>
</dbReference>
<dbReference type="InterPro" id="IPR023614">
    <property type="entry name" value="Porin_dom_sf"/>
</dbReference>
<dbReference type="PANTHER" id="PTHR34596">
    <property type="entry name" value="CHITOPORIN"/>
    <property type="match status" value="1"/>
</dbReference>
<evidence type="ECO:0000313" key="5">
    <source>
        <dbReference type="EMBL" id="GEP59124.1"/>
    </source>
</evidence>
<organism evidence="5 6">
    <name type="scientific">Reyranella soli</name>
    <dbReference type="NCBI Taxonomy" id="1230389"/>
    <lineage>
        <taxon>Bacteria</taxon>
        <taxon>Pseudomonadati</taxon>
        <taxon>Pseudomonadota</taxon>
        <taxon>Alphaproteobacteria</taxon>
        <taxon>Hyphomicrobiales</taxon>
        <taxon>Reyranellaceae</taxon>
        <taxon>Reyranella</taxon>
    </lineage>
</organism>
<keyword evidence="3 4" id="KW-0732">Signal</keyword>